<organism evidence="1 2">
    <name type="scientific">Madurella fahalii</name>
    <dbReference type="NCBI Taxonomy" id="1157608"/>
    <lineage>
        <taxon>Eukaryota</taxon>
        <taxon>Fungi</taxon>
        <taxon>Dikarya</taxon>
        <taxon>Ascomycota</taxon>
        <taxon>Pezizomycotina</taxon>
        <taxon>Sordariomycetes</taxon>
        <taxon>Sordariomycetidae</taxon>
        <taxon>Sordariales</taxon>
        <taxon>Sordariales incertae sedis</taxon>
        <taxon>Madurella</taxon>
    </lineage>
</organism>
<sequence length="506" mass="54699">MAGNGTLSVFDRAIAARKLISLLTPLVTESERAASVSSTSMAPSHTEILAATEELLLSLIPGKPVYAAFHDGQVHDPLGGGAYAFRDDLIEPIIIGLVNDEQLSSSIEAVGCQTLQTKTDGTKDDGEDDVDTMQATGNLPTHPILIHAGAQPNNSPHCGTLVVFCYAFAVARAIRDRLQAKVASSSFKPRPVSVEITFVDTAPVDGEGLEIDGIQYQKSYRDVPGALETCMDDYKEVLTLLSAWSSISFTTAFQSDFFAHPSMPVILNYIISHHSSLGRQLSPKYGTLGLRAACPVPGCGLAEKHGRLNTYHFDDNTNTNTNNANNGNETSGKITFHCPRHGPHAVHLSRPAEVARLGANAPTRNLIRSMSHLLDAGAHHVRVTGADYAGTYQEAFLHQPLAAWSAATGLAAGRTPHILYAPLVVDWSGAKLSKSLYVRAGGYDMMRVLGTDGLCSYAVLREQLGEEGLRRVWEEVGRWMRDPRRLFRAWSVEYLAGVVLRGEGGR</sequence>
<comment type="caution">
    <text evidence="1">The sequence shown here is derived from an EMBL/GenBank/DDBJ whole genome shotgun (WGS) entry which is preliminary data.</text>
</comment>
<dbReference type="Proteomes" id="UP001628179">
    <property type="component" value="Unassembled WGS sequence"/>
</dbReference>
<dbReference type="EMBL" id="BAAFSV010000002">
    <property type="protein sequence ID" value="GAB1314645.1"/>
    <property type="molecule type" value="Genomic_DNA"/>
</dbReference>
<dbReference type="GeneID" id="98175598"/>
<evidence type="ECO:0000313" key="2">
    <source>
        <dbReference type="Proteomes" id="UP001628179"/>
    </source>
</evidence>
<dbReference type="InterPro" id="IPR001412">
    <property type="entry name" value="aa-tRNA-synth_I_CS"/>
</dbReference>
<accession>A0ABQ0GA51</accession>
<reference evidence="1 2" key="1">
    <citation type="submission" date="2024-09" db="EMBL/GenBank/DDBJ databases">
        <title>Itraconazole resistance in Madurella fahalii resulting from another homologue of gene encoding cytochrome P450 14-alpha sterol demethylase (CYP51).</title>
        <authorList>
            <person name="Yoshioka I."/>
            <person name="Fahal A.H."/>
            <person name="Kaneko S."/>
            <person name="Yaguchi T."/>
        </authorList>
    </citation>
    <scope>NUCLEOTIDE SEQUENCE [LARGE SCALE GENOMIC DNA]</scope>
    <source>
        <strain evidence="1 2">IFM 68171</strain>
    </source>
</reference>
<keyword evidence="2" id="KW-1185">Reference proteome</keyword>
<proteinExistence type="predicted"/>
<gene>
    <name evidence="1" type="ORF">MFIFM68171_04855</name>
</gene>
<evidence type="ECO:0000313" key="1">
    <source>
        <dbReference type="EMBL" id="GAB1314645.1"/>
    </source>
</evidence>
<protein>
    <submittedName>
        <fullName evidence="1">Uncharacterized protein</fullName>
    </submittedName>
</protein>
<dbReference type="RefSeq" id="XP_070916376.1">
    <property type="nucleotide sequence ID" value="XM_071060275.1"/>
</dbReference>
<name>A0ABQ0GA51_9PEZI</name>
<dbReference type="PROSITE" id="PS00178">
    <property type="entry name" value="AA_TRNA_LIGASE_I"/>
    <property type="match status" value="1"/>
</dbReference>